<evidence type="ECO:0000313" key="2">
    <source>
        <dbReference type="EMBL" id="HJH23403.1"/>
    </source>
</evidence>
<dbReference type="InterPro" id="IPR036291">
    <property type="entry name" value="NAD(P)-bd_dom_sf"/>
</dbReference>
<protein>
    <submittedName>
        <fullName evidence="2">NAD-dependent epimerase/dehydratase family protein</fullName>
    </submittedName>
</protein>
<dbReference type="Gene3D" id="3.40.50.720">
    <property type="entry name" value="NAD(P)-binding Rossmann-like Domain"/>
    <property type="match status" value="1"/>
</dbReference>
<name>A0A9D3A9R6_9BURK</name>
<dbReference type="InterPro" id="IPR001509">
    <property type="entry name" value="Epimerase_deHydtase"/>
</dbReference>
<reference evidence="2" key="2">
    <citation type="submission" date="2021-09" db="EMBL/GenBank/DDBJ databases">
        <authorList>
            <person name="Gilroy R."/>
        </authorList>
    </citation>
    <scope>NUCLEOTIDE SEQUENCE</scope>
    <source>
        <strain evidence="2">CHK175-13533</strain>
    </source>
</reference>
<reference evidence="2" key="1">
    <citation type="journal article" date="2021" name="PeerJ">
        <title>Extensive microbial diversity within the chicken gut microbiome revealed by metagenomics and culture.</title>
        <authorList>
            <person name="Gilroy R."/>
            <person name="Ravi A."/>
            <person name="Getino M."/>
            <person name="Pursley I."/>
            <person name="Horton D.L."/>
            <person name="Alikhan N.F."/>
            <person name="Baker D."/>
            <person name="Gharbi K."/>
            <person name="Hall N."/>
            <person name="Watson M."/>
            <person name="Adriaenssens E.M."/>
            <person name="Foster-Nyarko E."/>
            <person name="Jarju S."/>
            <person name="Secka A."/>
            <person name="Antonio M."/>
            <person name="Oren A."/>
            <person name="Chaudhuri R.R."/>
            <person name="La Ragione R."/>
            <person name="Hildebrand F."/>
            <person name="Pallen M.J."/>
        </authorList>
    </citation>
    <scope>NUCLEOTIDE SEQUENCE</scope>
    <source>
        <strain evidence="2">CHK175-13533</strain>
    </source>
</reference>
<dbReference type="InterPro" id="IPR051783">
    <property type="entry name" value="NAD(P)-dependent_oxidoreduct"/>
</dbReference>
<sequence length="278" mass="30955">MQNTLLWVGAGDIAQRCAAYLPCDTWHRIALKRHEPAHPGFNHVFNADVTQPNQLSALPSASHVVYSVTPNGRTAEAYQAVYEQGLKNLINAIDQTALQRFIFISSTSVYGPDPVPQNEFSLLKPTTFSGQAIQAAERYLTEQLGDKLVILRFSGLYGPGRTMVFERLTNQTMRINPAMDNYANRIHVDDAARACAHLLQHPNPELCYVATDSTPLPLRQLYLHSSARLGVPAPVLDAQIPYESKHFCNQRLLLSGFTFTYPQTLAGYDAVIDDYLAH</sequence>
<evidence type="ECO:0000313" key="3">
    <source>
        <dbReference type="Proteomes" id="UP000700248"/>
    </source>
</evidence>
<dbReference type="Proteomes" id="UP000700248">
    <property type="component" value="Unassembled WGS sequence"/>
</dbReference>
<feature type="domain" description="NAD-dependent epimerase/dehydratase" evidence="1">
    <location>
        <begin position="28"/>
        <end position="203"/>
    </location>
</feature>
<proteinExistence type="predicted"/>
<dbReference type="PANTHER" id="PTHR48079">
    <property type="entry name" value="PROTEIN YEEZ"/>
    <property type="match status" value="1"/>
</dbReference>
<dbReference type="SUPFAM" id="SSF51735">
    <property type="entry name" value="NAD(P)-binding Rossmann-fold domains"/>
    <property type="match status" value="1"/>
</dbReference>
<dbReference type="PANTHER" id="PTHR48079:SF6">
    <property type="entry name" value="NAD(P)-BINDING DOMAIN-CONTAINING PROTEIN-RELATED"/>
    <property type="match status" value="1"/>
</dbReference>
<gene>
    <name evidence="2" type="ORF">K8U84_02490</name>
</gene>
<accession>A0A9D3A9R6</accession>
<comment type="caution">
    <text evidence="2">The sequence shown here is derived from an EMBL/GenBank/DDBJ whole genome shotgun (WGS) entry which is preliminary data.</text>
</comment>
<dbReference type="RefSeq" id="WP_276830116.1">
    <property type="nucleotide sequence ID" value="NZ_DYTQ01000033.1"/>
</dbReference>
<dbReference type="GO" id="GO:0005737">
    <property type="term" value="C:cytoplasm"/>
    <property type="evidence" value="ECO:0007669"/>
    <property type="project" value="TreeGrafter"/>
</dbReference>
<dbReference type="GO" id="GO:0004029">
    <property type="term" value="F:aldehyde dehydrogenase (NAD+) activity"/>
    <property type="evidence" value="ECO:0007669"/>
    <property type="project" value="TreeGrafter"/>
</dbReference>
<organism evidence="2 3">
    <name type="scientific">Paenalcaligenes hominis</name>
    <dbReference type="NCBI Taxonomy" id="643674"/>
    <lineage>
        <taxon>Bacteria</taxon>
        <taxon>Pseudomonadati</taxon>
        <taxon>Pseudomonadota</taxon>
        <taxon>Betaproteobacteria</taxon>
        <taxon>Burkholderiales</taxon>
        <taxon>Alcaligenaceae</taxon>
        <taxon>Paenalcaligenes</taxon>
    </lineage>
</organism>
<dbReference type="EMBL" id="DYTQ01000033">
    <property type="protein sequence ID" value="HJH23403.1"/>
    <property type="molecule type" value="Genomic_DNA"/>
</dbReference>
<dbReference type="Pfam" id="PF01370">
    <property type="entry name" value="Epimerase"/>
    <property type="match status" value="1"/>
</dbReference>
<dbReference type="AlphaFoldDB" id="A0A9D3A9R6"/>
<evidence type="ECO:0000259" key="1">
    <source>
        <dbReference type="Pfam" id="PF01370"/>
    </source>
</evidence>